<proteinExistence type="predicted"/>
<reference evidence="1" key="1">
    <citation type="submission" date="2018-05" db="EMBL/GenBank/DDBJ databases">
        <authorList>
            <person name="Lanie J.A."/>
            <person name="Ng W.-L."/>
            <person name="Kazmierczak K.M."/>
            <person name="Andrzejewski T.M."/>
            <person name="Davidsen T.M."/>
            <person name="Wayne K.J."/>
            <person name="Tettelin H."/>
            <person name="Glass J.I."/>
            <person name="Rusch D."/>
            <person name="Podicherti R."/>
            <person name="Tsui H.-C.T."/>
            <person name="Winkler M.E."/>
        </authorList>
    </citation>
    <scope>NUCLEOTIDE SEQUENCE</scope>
</reference>
<evidence type="ECO:0000313" key="1">
    <source>
        <dbReference type="EMBL" id="SUZ57222.1"/>
    </source>
</evidence>
<gene>
    <name evidence="1" type="ORF">METZ01_LOCUS10076</name>
</gene>
<organism evidence="1">
    <name type="scientific">marine metagenome</name>
    <dbReference type="NCBI Taxonomy" id="408172"/>
    <lineage>
        <taxon>unclassified sequences</taxon>
        <taxon>metagenomes</taxon>
        <taxon>ecological metagenomes</taxon>
    </lineage>
</organism>
<accession>A0A381NRK9</accession>
<dbReference type="AlphaFoldDB" id="A0A381NRK9"/>
<protein>
    <submittedName>
        <fullName evidence="1">Uncharacterized protein</fullName>
    </submittedName>
</protein>
<sequence length="83" mass="9192">VQLIFDGGGTKWIEEFSKEHKMTPLPQSLKSSGVIAGVCDYCDTSFGGEKDLLKKKELPLIDEYKGHPSIARLFADGYQTITL</sequence>
<name>A0A381NRK9_9ZZZZ</name>
<feature type="non-terminal residue" evidence="1">
    <location>
        <position position="1"/>
    </location>
</feature>
<dbReference type="EMBL" id="UINC01000550">
    <property type="protein sequence ID" value="SUZ57222.1"/>
    <property type="molecule type" value="Genomic_DNA"/>
</dbReference>